<dbReference type="RefSeq" id="WP_156215768.1">
    <property type="nucleotide sequence ID" value="NZ_JAICDF010000002.1"/>
</dbReference>
<evidence type="ECO:0000256" key="1">
    <source>
        <dbReference type="SAM" id="Phobius"/>
    </source>
</evidence>
<evidence type="ECO:0000313" key="2">
    <source>
        <dbReference type="EMBL" id="MUN36685.1"/>
    </source>
</evidence>
<protein>
    <submittedName>
        <fullName evidence="2">Uncharacterized protein</fullName>
    </submittedName>
</protein>
<gene>
    <name evidence="2" type="ORF">GNZ18_08760</name>
</gene>
<keyword evidence="3" id="KW-1185">Reference proteome</keyword>
<feature type="transmembrane region" description="Helical" evidence="1">
    <location>
        <begin position="62"/>
        <end position="83"/>
    </location>
</feature>
<evidence type="ECO:0000313" key="3">
    <source>
        <dbReference type="Proteomes" id="UP000432015"/>
    </source>
</evidence>
<sequence length="85" mass="9403">MSTMILAAGWAAVAVLGLGMLLTWADANPSNGVVDAVLDAGRWLATPFHDMFTRNDREEQLYINWTIAGAAYYLLARVLSWLARF</sequence>
<keyword evidence="1" id="KW-0472">Membrane</keyword>
<keyword evidence="1" id="KW-0812">Transmembrane</keyword>
<dbReference type="AlphaFoldDB" id="A0A7K1KXH5"/>
<proteinExistence type="predicted"/>
<reference evidence="2 3" key="1">
    <citation type="submission" date="2019-11" db="EMBL/GenBank/DDBJ databases">
        <authorList>
            <person name="Cao P."/>
        </authorList>
    </citation>
    <scope>NUCLEOTIDE SEQUENCE [LARGE SCALE GENOMIC DNA]</scope>
    <source>
        <strain evidence="2 3">NEAU-AAG5</strain>
    </source>
</reference>
<dbReference type="EMBL" id="WOFH01000003">
    <property type="protein sequence ID" value="MUN36685.1"/>
    <property type="molecule type" value="Genomic_DNA"/>
</dbReference>
<organism evidence="2 3">
    <name type="scientific">Actinomadura litoris</name>
    <dbReference type="NCBI Taxonomy" id="2678616"/>
    <lineage>
        <taxon>Bacteria</taxon>
        <taxon>Bacillati</taxon>
        <taxon>Actinomycetota</taxon>
        <taxon>Actinomycetes</taxon>
        <taxon>Streptosporangiales</taxon>
        <taxon>Thermomonosporaceae</taxon>
        <taxon>Actinomadura</taxon>
    </lineage>
</organism>
<comment type="caution">
    <text evidence="2">The sequence shown here is derived from an EMBL/GenBank/DDBJ whole genome shotgun (WGS) entry which is preliminary data.</text>
</comment>
<accession>A0A7K1KXH5</accession>
<keyword evidence="1" id="KW-1133">Transmembrane helix</keyword>
<name>A0A7K1KXH5_9ACTN</name>
<dbReference type="Proteomes" id="UP000432015">
    <property type="component" value="Unassembled WGS sequence"/>
</dbReference>